<sequence length="147" mass="16214">MNTTVAAIHAQVSVPTIRAWCRTGVITAAKTAGRWIIDTASLAHRIAIGAMRARKAKPMALAPLTRAEFEQEAAKLGIRSTFKDTRCHGEYLAYQATGAPYDDTPYQWLLIRRGATLAAEHFTPQVRTTHSHECLTCGLDTRTCDCR</sequence>
<accession>A0ABU2UWA8</accession>
<dbReference type="RefSeq" id="WP_311637625.1">
    <property type="nucleotide sequence ID" value="NZ_JAVRFF010000061.1"/>
</dbReference>
<reference evidence="1" key="1">
    <citation type="submission" date="2024-05" db="EMBL/GenBank/DDBJ databases">
        <title>30 novel species of actinomycetes from the DSMZ collection.</title>
        <authorList>
            <person name="Nouioui I."/>
        </authorList>
    </citation>
    <scope>NUCLEOTIDE SEQUENCE</scope>
    <source>
        <strain evidence="1">DSM 41014</strain>
    </source>
</reference>
<proteinExistence type="predicted"/>
<evidence type="ECO:0000313" key="2">
    <source>
        <dbReference type="Proteomes" id="UP001180489"/>
    </source>
</evidence>
<name>A0ABU2UWA8_9ACTN</name>
<dbReference type="EMBL" id="JAVRFF010000061">
    <property type="protein sequence ID" value="MDT0477418.1"/>
    <property type="molecule type" value="Genomic_DNA"/>
</dbReference>
<comment type="caution">
    <text evidence="1">The sequence shown here is derived from an EMBL/GenBank/DDBJ whole genome shotgun (WGS) entry which is preliminary data.</text>
</comment>
<organism evidence="1 2">
    <name type="scientific">Streptomyces hintoniae</name>
    <dbReference type="NCBI Taxonomy" id="3075521"/>
    <lineage>
        <taxon>Bacteria</taxon>
        <taxon>Bacillati</taxon>
        <taxon>Actinomycetota</taxon>
        <taxon>Actinomycetes</taxon>
        <taxon>Kitasatosporales</taxon>
        <taxon>Streptomycetaceae</taxon>
        <taxon>Streptomyces</taxon>
    </lineage>
</organism>
<gene>
    <name evidence="1" type="ORF">RM863_35380</name>
</gene>
<keyword evidence="2" id="KW-1185">Reference proteome</keyword>
<protein>
    <submittedName>
        <fullName evidence="1">Helix-turn-helix domain-containing protein</fullName>
    </submittedName>
</protein>
<dbReference type="Proteomes" id="UP001180489">
    <property type="component" value="Unassembled WGS sequence"/>
</dbReference>
<evidence type="ECO:0000313" key="1">
    <source>
        <dbReference type="EMBL" id="MDT0477418.1"/>
    </source>
</evidence>